<proteinExistence type="predicted"/>
<reference evidence="1 2" key="1">
    <citation type="journal article" date="2019" name="PLoS ONE">
        <title>Comparative genome analysis indicates high evolutionary potential of pathogenicity genes in Colletotrichum tanaceti.</title>
        <authorList>
            <person name="Lelwala R.V."/>
            <person name="Korhonen P.K."/>
            <person name="Young N.D."/>
            <person name="Scott J.B."/>
            <person name="Ades P.A."/>
            <person name="Gasser R.B."/>
            <person name="Taylor P.W.J."/>
        </authorList>
    </citation>
    <scope>NUCLEOTIDE SEQUENCE [LARGE SCALE GENOMIC DNA]</scope>
    <source>
        <strain evidence="1">BRIP57314</strain>
    </source>
</reference>
<dbReference type="EMBL" id="PJEX01000104">
    <property type="protein sequence ID" value="TKW55298.1"/>
    <property type="molecule type" value="Genomic_DNA"/>
</dbReference>
<gene>
    <name evidence="1" type="ORF">CTA1_961</name>
</gene>
<name>A0A4U6XH99_9PEZI</name>
<accession>A0A4U6XH99</accession>
<protein>
    <submittedName>
        <fullName evidence="1">Uncharacterized protein</fullName>
    </submittedName>
</protein>
<dbReference type="AlphaFoldDB" id="A0A4U6XH99"/>
<keyword evidence="2" id="KW-1185">Reference proteome</keyword>
<evidence type="ECO:0000313" key="1">
    <source>
        <dbReference type="EMBL" id="TKW55298.1"/>
    </source>
</evidence>
<evidence type="ECO:0000313" key="2">
    <source>
        <dbReference type="Proteomes" id="UP000310108"/>
    </source>
</evidence>
<comment type="caution">
    <text evidence="1">The sequence shown here is derived from an EMBL/GenBank/DDBJ whole genome shotgun (WGS) entry which is preliminary data.</text>
</comment>
<sequence>MTPMETLWIRRAAFQWQVASWRKPRISAPNEVSVTNERTARLTWQSAQWAKSSQNSFSSYTHSR</sequence>
<organism evidence="1 2">
    <name type="scientific">Colletotrichum tanaceti</name>
    <dbReference type="NCBI Taxonomy" id="1306861"/>
    <lineage>
        <taxon>Eukaryota</taxon>
        <taxon>Fungi</taxon>
        <taxon>Dikarya</taxon>
        <taxon>Ascomycota</taxon>
        <taxon>Pezizomycotina</taxon>
        <taxon>Sordariomycetes</taxon>
        <taxon>Hypocreomycetidae</taxon>
        <taxon>Glomerellales</taxon>
        <taxon>Glomerellaceae</taxon>
        <taxon>Colletotrichum</taxon>
        <taxon>Colletotrichum destructivum species complex</taxon>
    </lineage>
</organism>
<dbReference type="Proteomes" id="UP000310108">
    <property type="component" value="Unassembled WGS sequence"/>
</dbReference>